<protein>
    <submittedName>
        <fullName evidence="1">Uncharacterized protein</fullName>
    </submittedName>
</protein>
<dbReference type="AlphaFoldDB" id="A0AAN9S1Q8"/>
<comment type="caution">
    <text evidence="1">The sequence shown here is derived from an EMBL/GenBank/DDBJ whole genome shotgun (WGS) entry which is preliminary data.</text>
</comment>
<sequence length="124" mass="14179">MCQNDSFTNSGKALLACKRGKDGCVHVKQLSRWVHQFKAVEGEVFFLPQIRIETQRDAGNVHEDENCNEKGKRRSSFHEKMNQLLFDEVLKAYNIPIQALDFVLQRDSKRGIGSLKKLKGVESD</sequence>
<name>A0AAN9S1Q8_PSOTE</name>
<gene>
    <name evidence="1" type="ORF">VNO78_22505</name>
</gene>
<evidence type="ECO:0000313" key="1">
    <source>
        <dbReference type="EMBL" id="KAK7387715.1"/>
    </source>
</evidence>
<evidence type="ECO:0000313" key="2">
    <source>
        <dbReference type="Proteomes" id="UP001386955"/>
    </source>
</evidence>
<dbReference type="EMBL" id="JAYMYS010000006">
    <property type="protein sequence ID" value="KAK7387715.1"/>
    <property type="molecule type" value="Genomic_DNA"/>
</dbReference>
<dbReference type="Proteomes" id="UP001386955">
    <property type="component" value="Unassembled WGS sequence"/>
</dbReference>
<proteinExistence type="predicted"/>
<organism evidence="1 2">
    <name type="scientific">Psophocarpus tetragonolobus</name>
    <name type="common">Winged bean</name>
    <name type="synonym">Dolichos tetragonolobus</name>
    <dbReference type="NCBI Taxonomy" id="3891"/>
    <lineage>
        <taxon>Eukaryota</taxon>
        <taxon>Viridiplantae</taxon>
        <taxon>Streptophyta</taxon>
        <taxon>Embryophyta</taxon>
        <taxon>Tracheophyta</taxon>
        <taxon>Spermatophyta</taxon>
        <taxon>Magnoliopsida</taxon>
        <taxon>eudicotyledons</taxon>
        <taxon>Gunneridae</taxon>
        <taxon>Pentapetalae</taxon>
        <taxon>rosids</taxon>
        <taxon>fabids</taxon>
        <taxon>Fabales</taxon>
        <taxon>Fabaceae</taxon>
        <taxon>Papilionoideae</taxon>
        <taxon>50 kb inversion clade</taxon>
        <taxon>NPAAA clade</taxon>
        <taxon>indigoferoid/millettioid clade</taxon>
        <taxon>Phaseoleae</taxon>
        <taxon>Psophocarpus</taxon>
    </lineage>
</organism>
<keyword evidence="2" id="KW-1185">Reference proteome</keyword>
<accession>A0AAN9S1Q8</accession>
<reference evidence="1 2" key="1">
    <citation type="submission" date="2024-01" db="EMBL/GenBank/DDBJ databases">
        <title>The genomes of 5 underutilized Papilionoideae crops provide insights into root nodulation and disease resistanc.</title>
        <authorList>
            <person name="Jiang F."/>
        </authorList>
    </citation>
    <scope>NUCLEOTIDE SEQUENCE [LARGE SCALE GENOMIC DNA]</scope>
    <source>
        <strain evidence="1">DUOXIRENSHENG_FW03</strain>
        <tissue evidence="1">Leaves</tissue>
    </source>
</reference>